<dbReference type="EMBL" id="ML181128">
    <property type="protein sequence ID" value="THU76154.1"/>
    <property type="molecule type" value="Genomic_DNA"/>
</dbReference>
<gene>
    <name evidence="2" type="ORF">K435DRAFT_186558</name>
</gene>
<evidence type="ECO:0000313" key="2">
    <source>
        <dbReference type="EMBL" id="THU76154.1"/>
    </source>
</evidence>
<dbReference type="Proteomes" id="UP000297245">
    <property type="component" value="Unassembled WGS sequence"/>
</dbReference>
<dbReference type="Pfam" id="PF07103">
    <property type="entry name" value="DUF1365"/>
    <property type="match status" value="1"/>
</dbReference>
<dbReference type="PANTHER" id="PTHR33973">
    <property type="entry name" value="OS07G0153300 PROTEIN"/>
    <property type="match status" value="1"/>
</dbReference>
<dbReference type="OrthoDB" id="3340520at2759"/>
<dbReference type="AlphaFoldDB" id="A0A4S8KKT3"/>
<protein>
    <recommendedName>
        <fullName evidence="4">DUF1365-domain-containing protein</fullName>
    </recommendedName>
</protein>
<feature type="region of interest" description="Disordered" evidence="1">
    <location>
        <begin position="304"/>
        <end position="326"/>
    </location>
</feature>
<evidence type="ECO:0000313" key="3">
    <source>
        <dbReference type="Proteomes" id="UP000297245"/>
    </source>
</evidence>
<reference evidence="2 3" key="1">
    <citation type="journal article" date="2019" name="Nat. Ecol. Evol.">
        <title>Megaphylogeny resolves global patterns of mushroom evolution.</title>
        <authorList>
            <person name="Varga T."/>
            <person name="Krizsan K."/>
            <person name="Foldi C."/>
            <person name="Dima B."/>
            <person name="Sanchez-Garcia M."/>
            <person name="Sanchez-Ramirez S."/>
            <person name="Szollosi G.J."/>
            <person name="Szarkandi J.G."/>
            <person name="Papp V."/>
            <person name="Albert L."/>
            <person name="Andreopoulos W."/>
            <person name="Angelini C."/>
            <person name="Antonin V."/>
            <person name="Barry K.W."/>
            <person name="Bougher N.L."/>
            <person name="Buchanan P."/>
            <person name="Buyck B."/>
            <person name="Bense V."/>
            <person name="Catcheside P."/>
            <person name="Chovatia M."/>
            <person name="Cooper J."/>
            <person name="Damon W."/>
            <person name="Desjardin D."/>
            <person name="Finy P."/>
            <person name="Geml J."/>
            <person name="Haridas S."/>
            <person name="Hughes K."/>
            <person name="Justo A."/>
            <person name="Karasinski D."/>
            <person name="Kautmanova I."/>
            <person name="Kiss B."/>
            <person name="Kocsube S."/>
            <person name="Kotiranta H."/>
            <person name="LaButti K.M."/>
            <person name="Lechner B.E."/>
            <person name="Liimatainen K."/>
            <person name="Lipzen A."/>
            <person name="Lukacs Z."/>
            <person name="Mihaltcheva S."/>
            <person name="Morgado L.N."/>
            <person name="Niskanen T."/>
            <person name="Noordeloos M.E."/>
            <person name="Ohm R.A."/>
            <person name="Ortiz-Santana B."/>
            <person name="Ovrebo C."/>
            <person name="Racz N."/>
            <person name="Riley R."/>
            <person name="Savchenko A."/>
            <person name="Shiryaev A."/>
            <person name="Soop K."/>
            <person name="Spirin V."/>
            <person name="Szebenyi C."/>
            <person name="Tomsovsky M."/>
            <person name="Tulloss R.E."/>
            <person name="Uehling J."/>
            <person name="Grigoriev I.V."/>
            <person name="Vagvolgyi C."/>
            <person name="Papp T."/>
            <person name="Martin F.M."/>
            <person name="Miettinen O."/>
            <person name="Hibbett D.S."/>
            <person name="Nagy L.G."/>
        </authorList>
    </citation>
    <scope>NUCLEOTIDE SEQUENCE [LARGE SCALE GENOMIC DNA]</scope>
    <source>
        <strain evidence="2 3">CBS 962.96</strain>
    </source>
</reference>
<accession>A0A4S8KKT3</accession>
<dbReference type="PANTHER" id="PTHR33973:SF4">
    <property type="entry name" value="OS07G0153300 PROTEIN"/>
    <property type="match status" value="1"/>
</dbReference>
<proteinExistence type="predicted"/>
<name>A0A4S8KKT3_DENBC</name>
<keyword evidence="3" id="KW-1185">Reference proteome</keyword>
<sequence>MMLALQPVFQDGTITALCLFSAYFLYSRSKLVKTTLPSPSPQPLPQPPNAPRPSWPAYILTNQVHHARLLPLSSSHSFDYTTVCLLLSLNALESGSLDLCKGYLFGYGGGVKGRVAGLRSEPYLMATMHMENEKGGIRREGNGKGMSMSIKEKLVEVLRRRGYLELRDDSDEDGGNLKELEDAWMMTMPSYLGFEGINPLTVYFCYRPGGVLWLVVLEVHNTFGESHVYLLEIGKGEDPIDPSSSKRYDHRWTFPRAFHVSPFNDRQGFYTVSIKRPSHPPSLSIPASSSPPLPTISIHLHVPSSSPTSTQIQTQTSSLSPTTSTPGPLKLTALLRPVSSVPLTAPNLLWTLSRYPVGLLLSLPRILYQAWVLHYRKKLDVYIRPEPFCGG</sequence>
<evidence type="ECO:0000256" key="1">
    <source>
        <dbReference type="SAM" id="MobiDB-lite"/>
    </source>
</evidence>
<evidence type="ECO:0008006" key="4">
    <source>
        <dbReference type="Google" id="ProtNLM"/>
    </source>
</evidence>
<organism evidence="2 3">
    <name type="scientific">Dendrothele bispora (strain CBS 962.96)</name>
    <dbReference type="NCBI Taxonomy" id="1314807"/>
    <lineage>
        <taxon>Eukaryota</taxon>
        <taxon>Fungi</taxon>
        <taxon>Dikarya</taxon>
        <taxon>Basidiomycota</taxon>
        <taxon>Agaricomycotina</taxon>
        <taxon>Agaricomycetes</taxon>
        <taxon>Agaricomycetidae</taxon>
        <taxon>Agaricales</taxon>
        <taxon>Agaricales incertae sedis</taxon>
        <taxon>Dendrothele</taxon>
    </lineage>
</organism>
<dbReference type="InterPro" id="IPR010775">
    <property type="entry name" value="DUF1365"/>
</dbReference>